<proteinExistence type="predicted"/>
<organism evidence="1">
    <name type="scientific">marine metagenome</name>
    <dbReference type="NCBI Taxonomy" id="408172"/>
    <lineage>
        <taxon>unclassified sequences</taxon>
        <taxon>metagenomes</taxon>
        <taxon>ecological metagenomes</taxon>
    </lineage>
</organism>
<dbReference type="EMBL" id="UINC01090125">
    <property type="protein sequence ID" value="SVC41785.1"/>
    <property type="molecule type" value="Genomic_DNA"/>
</dbReference>
<evidence type="ECO:0000313" key="1">
    <source>
        <dbReference type="EMBL" id="SVC41785.1"/>
    </source>
</evidence>
<accession>A0A382M1H5</accession>
<reference evidence="1" key="1">
    <citation type="submission" date="2018-05" db="EMBL/GenBank/DDBJ databases">
        <authorList>
            <person name="Lanie J.A."/>
            <person name="Ng W.-L."/>
            <person name="Kazmierczak K.M."/>
            <person name="Andrzejewski T.M."/>
            <person name="Davidsen T.M."/>
            <person name="Wayne K.J."/>
            <person name="Tettelin H."/>
            <person name="Glass J.I."/>
            <person name="Rusch D."/>
            <person name="Podicherti R."/>
            <person name="Tsui H.-C.T."/>
            <person name="Winkler M.E."/>
        </authorList>
    </citation>
    <scope>NUCLEOTIDE SEQUENCE</scope>
</reference>
<gene>
    <name evidence="1" type="ORF">METZ01_LOCUS294639</name>
</gene>
<dbReference type="AlphaFoldDB" id="A0A382M1H5"/>
<name>A0A382M1H5_9ZZZZ</name>
<sequence>MDTRVRNTGVAVLVTAVLGTVAAWVIRDQIQRHSRDLFSPSFLRRLAALGYLAKAEASVDHINLIKDFVAWESNRTLRRRARAILARTEREVLRSIQPVG</sequence>
<protein>
    <submittedName>
        <fullName evidence="1">Uncharacterized protein</fullName>
    </submittedName>
</protein>